<dbReference type="InterPro" id="IPR012846">
    <property type="entry name" value="Acetolactate_synth_lsu"/>
</dbReference>
<feature type="domain" description="Thiamine pyrophosphate enzyme N-terminal TPP-binding" evidence="18">
    <location>
        <begin position="44"/>
        <end position="158"/>
    </location>
</feature>
<dbReference type="FunFam" id="3.40.50.1220:FF:000008">
    <property type="entry name" value="Acetolactate synthase"/>
    <property type="match status" value="1"/>
</dbReference>
<dbReference type="GO" id="GO:0000287">
    <property type="term" value="F:magnesium ion binding"/>
    <property type="evidence" value="ECO:0007669"/>
    <property type="project" value="UniProtKB-UniRule"/>
</dbReference>
<evidence type="ECO:0000259" key="16">
    <source>
        <dbReference type="Pfam" id="PF00205"/>
    </source>
</evidence>
<evidence type="ECO:0000256" key="8">
    <source>
        <dbReference type="ARBA" id="ARBA00022723"/>
    </source>
</evidence>
<feature type="domain" description="Thiamine pyrophosphate enzyme central" evidence="16">
    <location>
        <begin position="233"/>
        <end position="368"/>
    </location>
</feature>
<feature type="region of interest" description="Disordered" evidence="15">
    <location>
        <begin position="631"/>
        <end position="653"/>
    </location>
</feature>
<dbReference type="eggNOG" id="COG0028">
    <property type="taxonomic scope" value="Bacteria"/>
</dbReference>
<dbReference type="EMBL" id="BANX01000002">
    <property type="protein sequence ID" value="GAC66335.1"/>
    <property type="molecule type" value="Genomic_DNA"/>
</dbReference>
<comment type="similarity">
    <text evidence="3 14">Belongs to the TPP enzyme family.</text>
</comment>
<evidence type="ECO:0000256" key="1">
    <source>
        <dbReference type="ARBA" id="ARBA00004974"/>
    </source>
</evidence>
<keyword evidence="6" id="KW-0285">Flavoprotein</keyword>
<dbReference type="Pfam" id="PF02775">
    <property type="entry name" value="TPP_enzyme_C"/>
    <property type="match status" value="1"/>
</dbReference>
<keyword evidence="8 14" id="KW-0479">Metal-binding</keyword>
<evidence type="ECO:0000256" key="12">
    <source>
        <dbReference type="ARBA" id="ARBA00023304"/>
    </source>
</evidence>
<dbReference type="Pfam" id="PF00205">
    <property type="entry name" value="TPP_enzyme_M"/>
    <property type="match status" value="1"/>
</dbReference>
<evidence type="ECO:0000313" key="20">
    <source>
        <dbReference type="Proteomes" id="UP000011666"/>
    </source>
</evidence>
<dbReference type="PANTHER" id="PTHR18968:SF13">
    <property type="entry name" value="ACETOLACTATE SYNTHASE CATALYTIC SUBUNIT, MITOCHONDRIAL"/>
    <property type="match status" value="1"/>
</dbReference>
<dbReference type="PANTHER" id="PTHR18968">
    <property type="entry name" value="THIAMINE PYROPHOSPHATE ENZYMES"/>
    <property type="match status" value="1"/>
</dbReference>
<dbReference type="GO" id="GO:0003984">
    <property type="term" value="F:acetolactate synthase activity"/>
    <property type="evidence" value="ECO:0007669"/>
    <property type="project" value="UniProtKB-EC"/>
</dbReference>
<evidence type="ECO:0000256" key="11">
    <source>
        <dbReference type="ARBA" id="ARBA00023052"/>
    </source>
</evidence>
<dbReference type="Gene3D" id="3.40.50.1220">
    <property type="entry name" value="TPP-binding domain"/>
    <property type="match status" value="1"/>
</dbReference>
<dbReference type="InterPro" id="IPR039368">
    <property type="entry name" value="AHAS_TPP"/>
</dbReference>
<dbReference type="GO" id="GO:0005948">
    <property type="term" value="C:acetolactate synthase complex"/>
    <property type="evidence" value="ECO:0007669"/>
    <property type="project" value="TreeGrafter"/>
</dbReference>
<dbReference type="Proteomes" id="UP000011666">
    <property type="component" value="Unassembled WGS sequence"/>
</dbReference>
<evidence type="ECO:0000256" key="5">
    <source>
        <dbReference type="ARBA" id="ARBA00022605"/>
    </source>
</evidence>
<dbReference type="NCBIfam" id="NF005860">
    <property type="entry name" value="PRK07789.1"/>
    <property type="match status" value="1"/>
</dbReference>
<evidence type="ECO:0000256" key="13">
    <source>
        <dbReference type="ARBA" id="ARBA00048670"/>
    </source>
</evidence>
<keyword evidence="7 14" id="KW-0808">Transferase</keyword>
<dbReference type="OrthoDB" id="4494979at2"/>
<protein>
    <recommendedName>
        <fullName evidence="4 14">Acetolactate synthase</fullName>
        <ecNumber evidence="4 14">2.2.1.6</ecNumber>
    </recommendedName>
</protein>
<dbReference type="InterPro" id="IPR011766">
    <property type="entry name" value="TPP_enzyme_TPP-bd"/>
</dbReference>
<dbReference type="InterPro" id="IPR045229">
    <property type="entry name" value="TPP_enz"/>
</dbReference>
<evidence type="ECO:0000256" key="15">
    <source>
        <dbReference type="SAM" id="MobiDB-lite"/>
    </source>
</evidence>
<dbReference type="EC" id="2.2.1.6" evidence="4 14"/>
<dbReference type="STRING" id="1223545.GS4_02_00450"/>
<dbReference type="InterPro" id="IPR029061">
    <property type="entry name" value="THDP-binding"/>
</dbReference>
<gene>
    <name evidence="19" type="primary">ilvB</name>
    <name evidence="19" type="ORF">GS4_02_00450</name>
</gene>
<keyword evidence="11 14" id="KW-0786">Thiamine pyrophosphate</keyword>
<feature type="domain" description="Thiamine pyrophosphate enzyme TPP-binding" evidence="17">
    <location>
        <begin position="433"/>
        <end position="586"/>
    </location>
</feature>
<evidence type="ECO:0000313" key="19">
    <source>
        <dbReference type="EMBL" id="GAC66335.1"/>
    </source>
</evidence>
<evidence type="ECO:0000256" key="3">
    <source>
        <dbReference type="ARBA" id="ARBA00007812"/>
    </source>
</evidence>
<dbReference type="Gene3D" id="3.40.50.970">
    <property type="match status" value="2"/>
</dbReference>
<sequence length="653" mass="69115">MSAPTARTDAADRAARTGDGRTQSPAAGNLRAVGQHTVAPERVSGAQSVVRSLEELGVDVVFGIPGGAVLPVYDPLLDSQKVRHVLVRHEQGAGHAATGYAQVTGRAGVCMATSGPGATNLVTPLADAQMDSVPVVAITGQVGKALIGTDAFQEADISGITMPITKHNFLVSNGADIPRVMAEAFHIAESGRPGAVLVDIPKDVLQSQTTFSWPPQIDLPGYRPVTKPHGKQVREAARLINAASAPVLYVGGGVIKANATEELRELAELTGIPVVTTLMARGAFPDSHEQHLGMPGMHGTVAAVAGLQRSDLLITLGARFDDRVTGQLSSFAPNAKVIHADIDPAEIGKNRVADVPIVGDCKAVIADLTETLRNERATSGTSPDISEWWKYLDGIRSTYPLSYDRQADGSLSPEYVISAIGKAGGPDAVYCAGVGQHQMWAAQFISYEKPRTWLNSGGLGTMGYAVPAAMGAKMGAPETEVWAIDGDGCFQMTNQELATCAIEGIPIKVALINNGNLGMVRQWQTLFYEERYSNTDLATHSRRIPDFVKLAEALGCAAFRAETEEEVDEVIAKAREIHDRPVVIDFIVGADAQVWPMVAAGTGNDEIMAARDIRPLFDDDESASGPVEIHQTMNAEQSVAKAPADASAEKGNR</sequence>
<evidence type="ECO:0000256" key="9">
    <source>
        <dbReference type="ARBA" id="ARBA00022827"/>
    </source>
</evidence>
<evidence type="ECO:0000256" key="6">
    <source>
        <dbReference type="ARBA" id="ARBA00022630"/>
    </source>
</evidence>
<dbReference type="CDD" id="cd07035">
    <property type="entry name" value="TPP_PYR_POX_like"/>
    <property type="match status" value="1"/>
</dbReference>
<keyword evidence="9" id="KW-0274">FAD</keyword>
<dbReference type="NCBIfam" id="TIGR00118">
    <property type="entry name" value="acolac_lg"/>
    <property type="match status" value="1"/>
</dbReference>
<dbReference type="PROSITE" id="PS00187">
    <property type="entry name" value="TPP_ENZYMES"/>
    <property type="match status" value="1"/>
</dbReference>
<dbReference type="InterPro" id="IPR012000">
    <property type="entry name" value="Thiamin_PyroP_enz_cen_dom"/>
</dbReference>
<dbReference type="InterPro" id="IPR029035">
    <property type="entry name" value="DHS-like_NAD/FAD-binding_dom"/>
</dbReference>
<name>M0QCP2_9ACTN</name>
<proteinExistence type="inferred from homology"/>
<dbReference type="UniPathway" id="UPA00047">
    <property type="reaction ID" value="UER00055"/>
</dbReference>
<dbReference type="FunFam" id="3.40.50.970:FF:000007">
    <property type="entry name" value="Acetolactate synthase"/>
    <property type="match status" value="1"/>
</dbReference>
<dbReference type="CDD" id="cd02015">
    <property type="entry name" value="TPP_AHAS"/>
    <property type="match status" value="1"/>
</dbReference>
<keyword evidence="10 14" id="KW-0460">Magnesium</keyword>
<dbReference type="AlphaFoldDB" id="M0QCP2"/>
<evidence type="ECO:0000256" key="2">
    <source>
        <dbReference type="ARBA" id="ARBA00005025"/>
    </source>
</evidence>
<dbReference type="GO" id="GO:0009099">
    <property type="term" value="P:L-valine biosynthetic process"/>
    <property type="evidence" value="ECO:0007669"/>
    <property type="project" value="UniProtKB-UniPathway"/>
</dbReference>
<organism evidence="19 20">
    <name type="scientific">Gordonia soli NBRC 108243</name>
    <dbReference type="NCBI Taxonomy" id="1223545"/>
    <lineage>
        <taxon>Bacteria</taxon>
        <taxon>Bacillati</taxon>
        <taxon>Actinomycetota</taxon>
        <taxon>Actinomycetes</taxon>
        <taxon>Mycobacteriales</taxon>
        <taxon>Gordoniaceae</taxon>
        <taxon>Gordonia</taxon>
    </lineage>
</organism>
<comment type="catalytic activity">
    <reaction evidence="13 14">
        <text>2 pyruvate + H(+) = (2S)-2-acetolactate + CO2</text>
        <dbReference type="Rhea" id="RHEA:25249"/>
        <dbReference type="ChEBI" id="CHEBI:15361"/>
        <dbReference type="ChEBI" id="CHEBI:15378"/>
        <dbReference type="ChEBI" id="CHEBI:16526"/>
        <dbReference type="ChEBI" id="CHEBI:58476"/>
        <dbReference type="EC" id="2.2.1.6"/>
    </reaction>
</comment>
<keyword evidence="20" id="KW-1185">Reference proteome</keyword>
<evidence type="ECO:0000256" key="14">
    <source>
        <dbReference type="RuleBase" id="RU003591"/>
    </source>
</evidence>
<evidence type="ECO:0000256" key="4">
    <source>
        <dbReference type="ARBA" id="ARBA00013145"/>
    </source>
</evidence>
<dbReference type="RefSeq" id="WP_007616462.1">
    <property type="nucleotide sequence ID" value="NZ_BANX01000002.1"/>
</dbReference>
<dbReference type="UniPathway" id="UPA00049">
    <property type="reaction ID" value="UER00059"/>
</dbReference>
<evidence type="ECO:0000256" key="7">
    <source>
        <dbReference type="ARBA" id="ARBA00022679"/>
    </source>
</evidence>
<reference evidence="19 20" key="1">
    <citation type="submission" date="2013-01" db="EMBL/GenBank/DDBJ databases">
        <title>Whole genome shotgun sequence of Gordonia soli NBRC 108243.</title>
        <authorList>
            <person name="Isaki-Nakamura S."/>
            <person name="Hosoyama A."/>
            <person name="Tsuchikane K."/>
            <person name="Ando Y."/>
            <person name="Baba S."/>
            <person name="Ohji S."/>
            <person name="Hamada M."/>
            <person name="Tamura T."/>
            <person name="Yamazoe A."/>
            <person name="Yamazaki S."/>
            <person name="Fujita N."/>
        </authorList>
    </citation>
    <scope>NUCLEOTIDE SEQUENCE [LARGE SCALE GENOMIC DNA]</scope>
    <source>
        <strain evidence="19 20">NBRC 108243</strain>
    </source>
</reference>
<dbReference type="GO" id="GO:0030976">
    <property type="term" value="F:thiamine pyrophosphate binding"/>
    <property type="evidence" value="ECO:0007669"/>
    <property type="project" value="UniProtKB-UniRule"/>
</dbReference>
<dbReference type="GO" id="GO:0009097">
    <property type="term" value="P:isoleucine biosynthetic process"/>
    <property type="evidence" value="ECO:0007669"/>
    <property type="project" value="UniProtKB-UniPathway"/>
</dbReference>
<dbReference type="SUPFAM" id="SSF52467">
    <property type="entry name" value="DHS-like NAD/FAD-binding domain"/>
    <property type="match status" value="1"/>
</dbReference>
<dbReference type="FunFam" id="3.40.50.970:FF:000016">
    <property type="entry name" value="Acetolactate synthase"/>
    <property type="match status" value="1"/>
</dbReference>
<accession>M0QCP2</accession>
<evidence type="ECO:0000256" key="10">
    <source>
        <dbReference type="ARBA" id="ARBA00022842"/>
    </source>
</evidence>
<keyword evidence="5 14" id="KW-0028">Amino-acid biosynthesis</keyword>
<feature type="compositionally biased region" description="Basic and acidic residues" evidence="15">
    <location>
        <begin position="9"/>
        <end position="19"/>
    </location>
</feature>
<dbReference type="InterPro" id="IPR000399">
    <property type="entry name" value="TPP-bd_CS"/>
</dbReference>
<feature type="region of interest" description="Disordered" evidence="15">
    <location>
        <begin position="1"/>
        <end position="31"/>
    </location>
</feature>
<dbReference type="GO" id="GO:0050660">
    <property type="term" value="F:flavin adenine dinucleotide binding"/>
    <property type="evidence" value="ECO:0007669"/>
    <property type="project" value="InterPro"/>
</dbReference>
<evidence type="ECO:0000259" key="17">
    <source>
        <dbReference type="Pfam" id="PF02775"/>
    </source>
</evidence>
<dbReference type="InterPro" id="IPR012001">
    <property type="entry name" value="Thiamin_PyroP_enz_TPP-bd_dom"/>
</dbReference>
<comment type="cofactor">
    <cofactor evidence="14">
        <name>thiamine diphosphate</name>
        <dbReference type="ChEBI" id="CHEBI:58937"/>
    </cofactor>
    <text evidence="14">Binds 1 thiamine pyrophosphate per subunit.</text>
</comment>
<evidence type="ECO:0000259" key="18">
    <source>
        <dbReference type="Pfam" id="PF02776"/>
    </source>
</evidence>
<comment type="pathway">
    <text evidence="1 14">Amino-acid biosynthesis; L-isoleucine biosynthesis; L-isoleucine from 2-oxobutanoate: step 1/4.</text>
</comment>
<dbReference type="Pfam" id="PF02776">
    <property type="entry name" value="TPP_enzyme_N"/>
    <property type="match status" value="1"/>
</dbReference>
<comment type="caution">
    <text evidence="19">The sequence shown here is derived from an EMBL/GenBank/DDBJ whole genome shotgun (WGS) entry which is preliminary data.</text>
</comment>
<comment type="cofactor">
    <cofactor evidence="14">
        <name>Mg(2+)</name>
        <dbReference type="ChEBI" id="CHEBI:18420"/>
    </cofactor>
    <text evidence="14">Binds 1 Mg(2+) ion per subunit.</text>
</comment>
<keyword evidence="12 14" id="KW-0100">Branched-chain amino acid biosynthesis</keyword>
<comment type="pathway">
    <text evidence="2 14">Amino-acid biosynthesis; L-valine biosynthesis; L-valine from pyruvate: step 1/4.</text>
</comment>
<dbReference type="SUPFAM" id="SSF52518">
    <property type="entry name" value="Thiamin diphosphate-binding fold (THDP-binding)"/>
    <property type="match status" value="2"/>
</dbReference>